<comment type="caution">
    <text evidence="2">The sequence shown here is derived from an EMBL/GenBank/DDBJ whole genome shotgun (WGS) entry which is preliminary data.</text>
</comment>
<dbReference type="RefSeq" id="WP_257715602.1">
    <property type="nucleotide sequence ID" value="NZ_JANJOU010000004.1"/>
</dbReference>
<accession>A0ABT1X1F3</accession>
<evidence type="ECO:0000256" key="1">
    <source>
        <dbReference type="SAM" id="MobiDB-lite"/>
    </source>
</evidence>
<keyword evidence="3" id="KW-1185">Reference proteome</keyword>
<dbReference type="PANTHER" id="PTHR41260:SF1">
    <property type="entry name" value="PROTEIN ECSC"/>
    <property type="match status" value="1"/>
</dbReference>
<reference evidence="2 3" key="1">
    <citation type="submission" date="2022-06" db="EMBL/GenBank/DDBJ databases">
        <title>Roseomonas CN29.</title>
        <authorList>
            <person name="Cheng Y."/>
            <person name="He X."/>
        </authorList>
    </citation>
    <scope>NUCLEOTIDE SEQUENCE [LARGE SCALE GENOMIC DNA]</scope>
    <source>
        <strain evidence="2 3">CN29</strain>
    </source>
</reference>
<feature type="region of interest" description="Disordered" evidence="1">
    <location>
        <begin position="1"/>
        <end position="25"/>
    </location>
</feature>
<dbReference type="PANTHER" id="PTHR41260">
    <property type="entry name" value="PROTEIN ECSC"/>
    <property type="match status" value="1"/>
</dbReference>
<name>A0ABT1X1F3_9PROT</name>
<evidence type="ECO:0000313" key="2">
    <source>
        <dbReference type="EMBL" id="MCR0981930.1"/>
    </source>
</evidence>
<dbReference type="Pfam" id="PF12787">
    <property type="entry name" value="EcsC"/>
    <property type="match status" value="1"/>
</dbReference>
<dbReference type="Proteomes" id="UP001524642">
    <property type="component" value="Unassembled WGS sequence"/>
</dbReference>
<gene>
    <name evidence="2" type="ORF">NRP21_07700</name>
</gene>
<protein>
    <submittedName>
        <fullName evidence="2">EcsC family protein</fullName>
    </submittedName>
</protein>
<proteinExistence type="predicted"/>
<dbReference type="InterPro" id="IPR024787">
    <property type="entry name" value="EcsC"/>
</dbReference>
<dbReference type="EMBL" id="JANJOU010000004">
    <property type="protein sequence ID" value="MCR0981930.1"/>
    <property type="molecule type" value="Genomic_DNA"/>
</dbReference>
<evidence type="ECO:0000313" key="3">
    <source>
        <dbReference type="Proteomes" id="UP001524642"/>
    </source>
</evidence>
<feature type="compositionally biased region" description="Low complexity" evidence="1">
    <location>
        <begin position="14"/>
        <end position="24"/>
    </location>
</feature>
<sequence length="287" mass="29522">MQPGPRRAISPAMSTTSSESTGSTLPALLTLPEDAQTELAKAVATLEGPSFAARLAAIAGTPIEALKEKLPESVRDQVDNAVRRALEKAWSTAVGTEPRRTPFGMDVAWFHRGVAMASGAAGGALGLLGTLAELPLSTTILLRQIAAEAAAAGEDPKVPSTAAECMAVFALGSPSTSDDDVAETGYFAARIALAQMLPNAATSLVSGLVPGFLGAIAARFTGTVGLKLSAQAVPVIGAAAGAAINLAFLEHFRGVAHAHFTVRKFERIYGADRVRAAYDALRDGSTR</sequence>
<organism evidence="2 3">
    <name type="scientific">Roseomonas populi</name>
    <dbReference type="NCBI Taxonomy" id="3121582"/>
    <lineage>
        <taxon>Bacteria</taxon>
        <taxon>Pseudomonadati</taxon>
        <taxon>Pseudomonadota</taxon>
        <taxon>Alphaproteobacteria</taxon>
        <taxon>Acetobacterales</taxon>
        <taxon>Roseomonadaceae</taxon>
        <taxon>Roseomonas</taxon>
    </lineage>
</organism>